<dbReference type="EMBL" id="SMLM01000004">
    <property type="protein sequence ID" value="TFY99247.1"/>
    <property type="molecule type" value="Genomic_DNA"/>
</dbReference>
<keyword evidence="5" id="KW-1185">Reference proteome</keyword>
<dbReference type="Gene3D" id="1.50.10.100">
    <property type="entry name" value="Chondroitin AC/alginate lyase"/>
    <property type="match status" value="1"/>
</dbReference>
<dbReference type="InterPro" id="IPR008397">
    <property type="entry name" value="Alginate_lyase_dom"/>
</dbReference>
<proteinExistence type="predicted"/>
<dbReference type="SUPFAM" id="SSF48230">
    <property type="entry name" value="Chondroitin AC/alginate lyase"/>
    <property type="match status" value="1"/>
</dbReference>
<dbReference type="GO" id="GO:0016829">
    <property type="term" value="F:lyase activity"/>
    <property type="evidence" value="ECO:0007669"/>
    <property type="project" value="UniProtKB-KW"/>
</dbReference>
<name>A0A4Z0BLW6_9BURK</name>
<accession>A0A4Z0BLW6</accession>
<keyword evidence="2" id="KW-0456">Lyase</keyword>
<gene>
    <name evidence="4" type="ORF">EZ313_22025</name>
</gene>
<evidence type="ECO:0000313" key="4">
    <source>
        <dbReference type="EMBL" id="TFY99247.1"/>
    </source>
</evidence>
<evidence type="ECO:0000256" key="1">
    <source>
        <dbReference type="ARBA" id="ARBA00022729"/>
    </source>
</evidence>
<comment type="caution">
    <text evidence="4">The sequence shown here is derived from an EMBL/GenBank/DDBJ whole genome shotgun (WGS) entry which is preliminary data.</text>
</comment>
<evidence type="ECO:0000259" key="3">
    <source>
        <dbReference type="Pfam" id="PF05426"/>
    </source>
</evidence>
<reference evidence="4 5" key="1">
    <citation type="submission" date="2019-03" db="EMBL/GenBank/DDBJ databases">
        <title>Ramlibacter henchirensis DSM 14656, whole genome shotgun sequence.</title>
        <authorList>
            <person name="Zhang X."/>
            <person name="Feng G."/>
            <person name="Zhu H."/>
        </authorList>
    </citation>
    <scope>NUCLEOTIDE SEQUENCE [LARGE SCALE GENOMIC DNA]</scope>
    <source>
        <strain evidence="4 5">DSM 14656</strain>
    </source>
</reference>
<keyword evidence="1" id="KW-0732">Signal</keyword>
<dbReference type="Pfam" id="PF05426">
    <property type="entry name" value="Alginate_lyase"/>
    <property type="match status" value="1"/>
</dbReference>
<dbReference type="OrthoDB" id="7210452at2"/>
<dbReference type="GO" id="GO:0042597">
    <property type="term" value="C:periplasmic space"/>
    <property type="evidence" value="ECO:0007669"/>
    <property type="project" value="InterPro"/>
</dbReference>
<evidence type="ECO:0000313" key="5">
    <source>
        <dbReference type="Proteomes" id="UP000298180"/>
    </source>
</evidence>
<organism evidence="4 5">
    <name type="scientific">Ramlibacter henchirensis</name>
    <dbReference type="NCBI Taxonomy" id="204072"/>
    <lineage>
        <taxon>Bacteria</taxon>
        <taxon>Pseudomonadati</taxon>
        <taxon>Pseudomonadota</taxon>
        <taxon>Betaproteobacteria</taxon>
        <taxon>Burkholderiales</taxon>
        <taxon>Comamonadaceae</taxon>
        <taxon>Ramlibacter</taxon>
    </lineage>
</organism>
<dbReference type="AlphaFoldDB" id="A0A4Z0BLW6"/>
<feature type="domain" description="Alginate lyase" evidence="3">
    <location>
        <begin position="388"/>
        <end position="655"/>
    </location>
</feature>
<dbReference type="Proteomes" id="UP000298180">
    <property type="component" value="Unassembled WGS sequence"/>
</dbReference>
<protein>
    <recommendedName>
        <fullName evidence="3">Alginate lyase domain-containing protein</fullName>
    </recommendedName>
</protein>
<evidence type="ECO:0000256" key="2">
    <source>
        <dbReference type="ARBA" id="ARBA00023239"/>
    </source>
</evidence>
<dbReference type="InterPro" id="IPR008929">
    <property type="entry name" value="Chondroitin_lyas"/>
</dbReference>
<sequence>MVNFQIGATRGLSVKNPKLQTDSSIRQLALGRTQAANVLLCRILGNDLPPRHCRKQTLRNVEFILRNESALPRVQKRWILNRLVDTEVQQQLLQMLNDAAQDVLVIPFEGDALDGLQPSFPHFSADDFAPLLCGQILDDYRYTLLLDHAFHDSNRYVMNVNGARNVALDTGDAFGWVLPWDGNCFIHPSGWKKILEAIDGSSTEKYIIVPMERVLRNDELLSPTFTCEALEEPQIIFRSDALERFDGDLRYGRYSKVEFLRRISYPGVWDDWAYQPWENKRWTLSTDAGRWVKAGWVARLSSGRDEFDTDPSVQGIRRRSNARRTSVRNFLASVLAERARAASDTTEGILYDAQRISRLSSAADIVREAILGKAAEALQKEVPCVLDKLRLPPSKDKRDYYSVAPFWWPDAAGTDLPYVRHDGIRNPEASLDHIESLQYDSTRLQQVFDDVTALSLGSVISGKAEFRAKAEAVLDSWFVGPESMHPDLRFGQMRRGHDQFEAAGHGIIDAKDLYYFLDGLQILHCREGIAGKIWVGVQHWCTGYLRWLKNSPQGKIEAQAANNHGTCYELQVLALSRFVSNFEEVANSFVRSRARLWQQFTDSGSQPAEDNRQNPLHYRLFNVQCWLLLNHMFRRLNLRLLADFKPFHVALHDVLVQVRAITDSAAALGGSAAMESLTRIVPLLSMLDEELIYSQPVRDMKDAVARAIPCGSYLVLHPYFGIPPFWPLVSGGKS</sequence>